<name>A0A3S1D5V8_9BACL</name>
<feature type="transmembrane region" description="Helical" evidence="1">
    <location>
        <begin position="139"/>
        <end position="158"/>
    </location>
</feature>
<keyword evidence="1" id="KW-0472">Membrane</keyword>
<sequence>MSLDSSRRLFIRRWIDHVRKQYGVIRSVVDITVALYMVIPGILLLVRLYYDLLASPPEWISRLPFAVIPLVLMLALRQSGGVILYREAADVLFLKQQERWQSSILRLGWFFSLLFQIIVTAILVLMLTPLLHQVFKVNLTGIILLFSITAAYKLALMITEHHIQVLMSGWLRYVVKYSAFFLLTGLYILPASFLTASPSGTLAAGLGFTALIAVLTIVRFRLRGTFLADVREDERQKTRLTAALLSGAVDKPREQKPRPWIFRSSNRLFRIREAPERIAESAVKAFYRSRVNIKLYLQFTLIGMAACYLPPFPINVLVYVALIMMLSYWMNGYRKYFLTSPFMNMLPLAESDAYLLSSPAMRLLMLPSILLLSLSMGIRIMHVWWAVPVFLIAGFGLNWWASSALWKVFGSGRMGRRTMEG</sequence>
<feature type="transmembrane region" description="Helical" evidence="1">
    <location>
        <begin position="201"/>
        <end position="222"/>
    </location>
</feature>
<keyword evidence="1" id="KW-1133">Transmembrane helix</keyword>
<evidence type="ECO:0000313" key="3">
    <source>
        <dbReference type="Proteomes" id="UP000272464"/>
    </source>
</evidence>
<protein>
    <submittedName>
        <fullName evidence="2">Uncharacterized protein</fullName>
    </submittedName>
</protein>
<comment type="caution">
    <text evidence="2">The sequence shown here is derived from an EMBL/GenBank/DDBJ whole genome shotgun (WGS) entry which is preliminary data.</text>
</comment>
<feature type="transmembrane region" description="Helical" evidence="1">
    <location>
        <begin position="293"/>
        <end position="311"/>
    </location>
</feature>
<dbReference type="EMBL" id="RZNX01000003">
    <property type="protein sequence ID" value="RUT31551.1"/>
    <property type="molecule type" value="Genomic_DNA"/>
</dbReference>
<evidence type="ECO:0000256" key="1">
    <source>
        <dbReference type="SAM" id="Phobius"/>
    </source>
</evidence>
<dbReference type="Proteomes" id="UP000272464">
    <property type="component" value="Unassembled WGS sequence"/>
</dbReference>
<keyword evidence="3" id="KW-1185">Reference proteome</keyword>
<dbReference type="Pfam" id="PF05975">
    <property type="entry name" value="EcsB"/>
    <property type="match status" value="1"/>
</dbReference>
<dbReference type="GO" id="GO:0016020">
    <property type="term" value="C:membrane"/>
    <property type="evidence" value="ECO:0007669"/>
    <property type="project" value="InterPro"/>
</dbReference>
<feature type="transmembrane region" description="Helical" evidence="1">
    <location>
        <begin position="384"/>
        <end position="409"/>
    </location>
</feature>
<feature type="transmembrane region" description="Helical" evidence="1">
    <location>
        <begin position="354"/>
        <end position="378"/>
    </location>
</feature>
<dbReference type="OrthoDB" id="2448479at2"/>
<feature type="transmembrane region" description="Helical" evidence="1">
    <location>
        <begin position="107"/>
        <end position="127"/>
    </location>
</feature>
<reference evidence="2 3" key="1">
    <citation type="submission" date="2018-12" db="EMBL/GenBank/DDBJ databases">
        <authorList>
            <person name="Sun L."/>
            <person name="Chen Z."/>
        </authorList>
    </citation>
    <scope>NUCLEOTIDE SEQUENCE [LARGE SCALE GENOMIC DNA]</scope>
    <source>
        <strain evidence="2 3">3-5-3</strain>
    </source>
</reference>
<gene>
    <name evidence="2" type="ORF">EJP77_09115</name>
</gene>
<dbReference type="RefSeq" id="WP_127198932.1">
    <property type="nucleotide sequence ID" value="NZ_RZNX01000003.1"/>
</dbReference>
<feature type="transmembrane region" description="Helical" evidence="1">
    <location>
        <begin position="170"/>
        <end position="189"/>
    </location>
</feature>
<keyword evidence="1" id="KW-0812">Transmembrane</keyword>
<evidence type="ECO:0000313" key="2">
    <source>
        <dbReference type="EMBL" id="RUT31551.1"/>
    </source>
</evidence>
<dbReference type="InterPro" id="IPR010288">
    <property type="entry name" value="EcsB_ABC"/>
</dbReference>
<dbReference type="AlphaFoldDB" id="A0A3S1D5V8"/>
<feature type="transmembrane region" description="Helical" evidence="1">
    <location>
        <begin position="21"/>
        <end position="46"/>
    </location>
</feature>
<accession>A0A3S1D5V8</accession>
<organism evidence="2 3">
    <name type="scientific">Paenibacillus zeisoli</name>
    <dbReference type="NCBI Taxonomy" id="2496267"/>
    <lineage>
        <taxon>Bacteria</taxon>
        <taxon>Bacillati</taxon>
        <taxon>Bacillota</taxon>
        <taxon>Bacilli</taxon>
        <taxon>Bacillales</taxon>
        <taxon>Paenibacillaceae</taxon>
        <taxon>Paenibacillus</taxon>
    </lineage>
</organism>
<proteinExistence type="predicted"/>